<dbReference type="CDD" id="cd02181">
    <property type="entry name" value="GH16_fungal_Lam16A_glucanase"/>
    <property type="match status" value="1"/>
</dbReference>
<dbReference type="EMBL" id="ML769415">
    <property type="protein sequence ID" value="KAE9404646.1"/>
    <property type="molecule type" value="Genomic_DNA"/>
</dbReference>
<dbReference type="Gene3D" id="2.60.120.200">
    <property type="match status" value="1"/>
</dbReference>
<protein>
    <submittedName>
        <fullName evidence="3">Glycoside hydrolase family 16 protein</fullName>
    </submittedName>
</protein>
<feature type="chain" id="PRO_5025485016" evidence="1">
    <location>
        <begin position="22"/>
        <end position="327"/>
    </location>
</feature>
<reference evidence="3" key="1">
    <citation type="journal article" date="2019" name="Environ. Microbiol.">
        <title>Fungal ecological strategies reflected in gene transcription - a case study of two litter decomposers.</title>
        <authorList>
            <person name="Barbi F."/>
            <person name="Kohler A."/>
            <person name="Barry K."/>
            <person name="Baskaran P."/>
            <person name="Daum C."/>
            <person name="Fauchery L."/>
            <person name="Ihrmark K."/>
            <person name="Kuo A."/>
            <person name="LaButti K."/>
            <person name="Lipzen A."/>
            <person name="Morin E."/>
            <person name="Grigoriev I.V."/>
            <person name="Henrissat B."/>
            <person name="Lindahl B."/>
            <person name="Martin F."/>
        </authorList>
    </citation>
    <scope>NUCLEOTIDE SEQUENCE</scope>
    <source>
        <strain evidence="3">JB14</strain>
    </source>
</reference>
<dbReference type="Proteomes" id="UP000799118">
    <property type="component" value="Unassembled WGS sequence"/>
</dbReference>
<dbReference type="PROSITE" id="PS51762">
    <property type="entry name" value="GH16_2"/>
    <property type="match status" value="1"/>
</dbReference>
<dbReference type="PANTHER" id="PTHR10963">
    <property type="entry name" value="GLYCOSYL HYDROLASE-RELATED"/>
    <property type="match status" value="1"/>
</dbReference>
<accession>A0A6A4I2A7</accession>
<keyword evidence="3" id="KW-0378">Hydrolase</keyword>
<feature type="domain" description="GH16" evidence="2">
    <location>
        <begin position="39"/>
        <end position="327"/>
    </location>
</feature>
<dbReference type="SUPFAM" id="SSF49899">
    <property type="entry name" value="Concanavalin A-like lectins/glucanases"/>
    <property type="match status" value="1"/>
</dbReference>
<sequence>MFSRTYYLINSVLFIAPLVLGASYTQSDSLTGTGFLESFSYQAIPDPTNGRVNYVDATTAAENNLTYASGNHFVLRADSGSVLNPNGPGRNSVRIQSNEQYMTSFLPMSFLRSLWVLASTFVHMPQGCGTWPAVWTVGEDWPNNGEIDVLEGVNDQGPNQATLHTSAGCTMPASRIEKGNAVLNDCNTAVNSNAGCGVKFVDTTSYGPTFNQYGGGWYALEMTDSAIKVWFWSRSDTTVPSEVSGGSTNVDTDNWGEPTAYFPSTSSGCNIASKFGPQNIVINRGDWAGNVYAASGCPSTCVDFVNNNPSAFEDAYFDFEWLKIYAA</sequence>
<dbReference type="OrthoDB" id="192832at2759"/>
<dbReference type="GO" id="GO:0004553">
    <property type="term" value="F:hydrolase activity, hydrolyzing O-glycosyl compounds"/>
    <property type="evidence" value="ECO:0007669"/>
    <property type="project" value="InterPro"/>
</dbReference>
<dbReference type="GO" id="GO:0009251">
    <property type="term" value="P:glucan catabolic process"/>
    <property type="evidence" value="ECO:0007669"/>
    <property type="project" value="TreeGrafter"/>
</dbReference>
<organism evidence="3 4">
    <name type="scientific">Gymnopus androsaceus JB14</name>
    <dbReference type="NCBI Taxonomy" id="1447944"/>
    <lineage>
        <taxon>Eukaryota</taxon>
        <taxon>Fungi</taxon>
        <taxon>Dikarya</taxon>
        <taxon>Basidiomycota</taxon>
        <taxon>Agaricomycotina</taxon>
        <taxon>Agaricomycetes</taxon>
        <taxon>Agaricomycetidae</taxon>
        <taxon>Agaricales</taxon>
        <taxon>Marasmiineae</taxon>
        <taxon>Omphalotaceae</taxon>
        <taxon>Gymnopus</taxon>
    </lineage>
</organism>
<evidence type="ECO:0000256" key="1">
    <source>
        <dbReference type="SAM" id="SignalP"/>
    </source>
</evidence>
<dbReference type="AlphaFoldDB" id="A0A6A4I2A7"/>
<evidence type="ECO:0000313" key="3">
    <source>
        <dbReference type="EMBL" id="KAE9404646.1"/>
    </source>
</evidence>
<dbReference type="InterPro" id="IPR000757">
    <property type="entry name" value="Beta-glucanase-like"/>
</dbReference>
<dbReference type="InterPro" id="IPR050546">
    <property type="entry name" value="Glycosyl_Hydrlase_16"/>
</dbReference>
<keyword evidence="4" id="KW-1185">Reference proteome</keyword>
<proteinExistence type="predicted"/>
<dbReference type="Pfam" id="PF26113">
    <property type="entry name" value="GH16_XgeA"/>
    <property type="match status" value="1"/>
</dbReference>
<keyword evidence="1" id="KW-0732">Signal</keyword>
<evidence type="ECO:0000313" key="4">
    <source>
        <dbReference type="Proteomes" id="UP000799118"/>
    </source>
</evidence>
<gene>
    <name evidence="3" type="ORF">BT96DRAFT_813331</name>
</gene>
<evidence type="ECO:0000259" key="2">
    <source>
        <dbReference type="PROSITE" id="PS51762"/>
    </source>
</evidence>
<dbReference type="InterPro" id="IPR013320">
    <property type="entry name" value="ConA-like_dom_sf"/>
</dbReference>
<name>A0A6A4I2A7_9AGAR</name>
<dbReference type="PANTHER" id="PTHR10963:SF24">
    <property type="entry name" value="GLYCOSIDASE C21B10.07-RELATED"/>
    <property type="match status" value="1"/>
</dbReference>
<feature type="signal peptide" evidence="1">
    <location>
        <begin position="1"/>
        <end position="21"/>
    </location>
</feature>